<keyword evidence="1" id="KW-0472">Membrane</keyword>
<protein>
    <submittedName>
        <fullName evidence="2">Uncharacterized protein</fullName>
    </submittedName>
</protein>
<keyword evidence="1" id="KW-0812">Transmembrane</keyword>
<evidence type="ECO:0000256" key="1">
    <source>
        <dbReference type="SAM" id="Phobius"/>
    </source>
</evidence>
<dbReference type="EMBL" id="MRCE01000036">
    <property type="protein sequence ID" value="OKH32732.1"/>
    <property type="molecule type" value="Genomic_DNA"/>
</dbReference>
<dbReference type="RefSeq" id="WP_073596261.1">
    <property type="nucleotide sequence ID" value="NZ_MRCE01000036.1"/>
</dbReference>
<dbReference type="STRING" id="454136.NIES2119_25235"/>
<sequence>MKQKKDSLFDEIYKIDESTNLYMIEVGLDQYSDIFNTWDPAPFKRRELDPDLQVYLEESSNEIPAKYAIELCFTLPQGKRDERIEAETRQGLMNSFIFKRYFLKKTIKKTNTQIILCIFLGFVFLGMGTIFSNRFEGKLLFSLLSDALLIGGWVFFWEAVSLFFFTNRELYERYRLYRRLQSAPVVFREAT</sequence>
<evidence type="ECO:0000313" key="3">
    <source>
        <dbReference type="Proteomes" id="UP000185860"/>
    </source>
</evidence>
<comment type="caution">
    <text evidence="2">The sequence shown here is derived from an EMBL/GenBank/DDBJ whole genome shotgun (WGS) entry which is preliminary data.</text>
</comment>
<feature type="transmembrane region" description="Helical" evidence="1">
    <location>
        <begin position="139"/>
        <end position="165"/>
    </location>
</feature>
<reference evidence="2 3" key="1">
    <citation type="submission" date="2016-11" db="EMBL/GenBank/DDBJ databases">
        <title>Draft Genome Sequences of Nine Cyanobacterial Strains from Diverse Habitats.</title>
        <authorList>
            <person name="Zhu T."/>
            <person name="Hou S."/>
            <person name="Lu X."/>
            <person name="Hess W.R."/>
        </authorList>
    </citation>
    <scope>NUCLEOTIDE SEQUENCE [LARGE SCALE GENOMIC DNA]</scope>
    <source>
        <strain evidence="2 3">IAM M-71</strain>
    </source>
</reference>
<proteinExistence type="predicted"/>
<accession>A0A1U7I8J3</accession>
<keyword evidence="1" id="KW-1133">Transmembrane helix</keyword>
<gene>
    <name evidence="2" type="ORF">NIES2119_25235</name>
</gene>
<feature type="transmembrane region" description="Helical" evidence="1">
    <location>
        <begin position="114"/>
        <end position="133"/>
    </location>
</feature>
<evidence type="ECO:0000313" key="2">
    <source>
        <dbReference type="EMBL" id="OKH32732.1"/>
    </source>
</evidence>
<dbReference type="AlphaFoldDB" id="A0A1U7I8J3"/>
<dbReference type="Proteomes" id="UP000185860">
    <property type="component" value="Unassembled WGS sequence"/>
</dbReference>
<name>A0A1U7I8J3_9CYAN</name>
<organism evidence="2 3">
    <name type="scientific">[Phormidium ambiguum] IAM M-71</name>
    <dbReference type="NCBI Taxonomy" id="454136"/>
    <lineage>
        <taxon>Bacteria</taxon>
        <taxon>Bacillati</taxon>
        <taxon>Cyanobacteriota</taxon>
        <taxon>Cyanophyceae</taxon>
        <taxon>Oscillatoriophycideae</taxon>
        <taxon>Aerosakkonematales</taxon>
        <taxon>Aerosakkonemataceae</taxon>
        <taxon>Floridanema</taxon>
    </lineage>
</organism>